<reference evidence="1" key="1">
    <citation type="submission" date="2006-06" db="EMBL/GenBank/DDBJ databases">
        <title>Complete sequence of Trichodesmium erythraeum IMS101.</title>
        <authorList>
            <consortium name="US DOE Joint Genome Institute"/>
            <person name="Copeland A."/>
            <person name="Lucas S."/>
            <person name="Lapidus A."/>
            <person name="Barry K."/>
            <person name="Detter J.C."/>
            <person name="Glavina del Rio T."/>
            <person name="Hammon N."/>
            <person name="Israni S."/>
            <person name="Dalin E."/>
            <person name="Tice H."/>
            <person name="Pitluck S."/>
            <person name="Kiss H."/>
            <person name="Munk A.C."/>
            <person name="Brettin T."/>
            <person name="Bruce D."/>
            <person name="Han C."/>
            <person name="Tapia R."/>
            <person name="Gilna P."/>
            <person name="Schmutz J."/>
            <person name="Larimer F."/>
            <person name="Land M."/>
            <person name="Hauser L."/>
            <person name="Kyrpides N."/>
            <person name="Kim E."/>
            <person name="Richardson P."/>
        </authorList>
    </citation>
    <scope>NUCLEOTIDE SEQUENCE [LARGE SCALE GENOMIC DNA]</scope>
    <source>
        <strain evidence="1">IMS101</strain>
    </source>
</reference>
<dbReference type="EMBL" id="CP000393">
    <property type="protein sequence ID" value="ABG50478.1"/>
    <property type="molecule type" value="Genomic_DNA"/>
</dbReference>
<dbReference type="RefSeq" id="WP_011610864.1">
    <property type="nucleotide sequence ID" value="NC_008312.1"/>
</dbReference>
<dbReference type="HOGENOM" id="CLU_2921440_0_0_3"/>
<accession>Q116U6</accession>
<dbReference type="KEGG" id="ter:Tery_1116"/>
<gene>
    <name evidence="1" type="ordered locus">Tery_1116</name>
</gene>
<name>Q116U6_TRIEI</name>
<dbReference type="eggNOG" id="COG4636">
    <property type="taxonomic scope" value="Bacteria"/>
</dbReference>
<dbReference type="OrthoDB" id="455378at2"/>
<evidence type="ECO:0000313" key="1">
    <source>
        <dbReference type="EMBL" id="ABG50478.1"/>
    </source>
</evidence>
<sequence>MVANSVYENNDLRFETTATVELIIRLPTGGNTGERNSDLNFQLRAWKRQNNQDLRKDSIYI</sequence>
<protein>
    <submittedName>
        <fullName evidence="1">Uncharacterized protein</fullName>
    </submittedName>
</protein>
<proteinExistence type="predicted"/>
<dbReference type="AlphaFoldDB" id="Q116U6"/>
<organism evidence="1">
    <name type="scientific">Trichodesmium erythraeum (strain IMS101)</name>
    <dbReference type="NCBI Taxonomy" id="203124"/>
    <lineage>
        <taxon>Bacteria</taxon>
        <taxon>Bacillati</taxon>
        <taxon>Cyanobacteriota</taxon>
        <taxon>Cyanophyceae</taxon>
        <taxon>Oscillatoriophycideae</taxon>
        <taxon>Oscillatoriales</taxon>
        <taxon>Microcoleaceae</taxon>
        <taxon>Trichodesmium</taxon>
    </lineage>
</organism>